<reference evidence="5" key="1">
    <citation type="journal article" date="2023" name="Commun. Biol.">
        <title>Genome analysis of Parmales, the sister group of diatoms, reveals the evolutionary specialization of diatoms from phago-mixotrophs to photoautotrophs.</title>
        <authorList>
            <person name="Ban H."/>
            <person name="Sato S."/>
            <person name="Yoshikawa S."/>
            <person name="Yamada K."/>
            <person name="Nakamura Y."/>
            <person name="Ichinomiya M."/>
            <person name="Sato N."/>
            <person name="Blanc-Mathieu R."/>
            <person name="Endo H."/>
            <person name="Kuwata A."/>
            <person name="Ogata H."/>
        </authorList>
    </citation>
    <scope>NUCLEOTIDE SEQUENCE [LARGE SCALE GENOMIC DNA]</scope>
    <source>
        <strain evidence="5">NIES 3700</strain>
    </source>
</reference>
<organism evidence="4 5">
    <name type="scientific">Triparma laevis f. longispina</name>
    <dbReference type="NCBI Taxonomy" id="1714387"/>
    <lineage>
        <taxon>Eukaryota</taxon>
        <taxon>Sar</taxon>
        <taxon>Stramenopiles</taxon>
        <taxon>Ochrophyta</taxon>
        <taxon>Bolidophyceae</taxon>
        <taxon>Parmales</taxon>
        <taxon>Triparmaceae</taxon>
        <taxon>Triparma</taxon>
    </lineage>
</organism>
<dbReference type="PANTHER" id="PTHR24124:SF14">
    <property type="entry name" value="CHROMOSOME UNDETERMINED SCAFFOLD_25, WHOLE GENOME SHOTGUN SEQUENCE"/>
    <property type="match status" value="1"/>
</dbReference>
<dbReference type="GO" id="GO:0010468">
    <property type="term" value="P:regulation of gene expression"/>
    <property type="evidence" value="ECO:0007669"/>
    <property type="project" value="TreeGrafter"/>
</dbReference>
<evidence type="ECO:0000256" key="1">
    <source>
        <dbReference type="ARBA" id="ARBA00022737"/>
    </source>
</evidence>
<name>A0A9W7E6I2_9STRA</name>
<feature type="repeat" description="ANK" evidence="3">
    <location>
        <begin position="102"/>
        <end position="125"/>
    </location>
</feature>
<dbReference type="SMART" id="SM00248">
    <property type="entry name" value="ANK"/>
    <property type="match status" value="5"/>
</dbReference>
<dbReference type="SUPFAM" id="SSF48403">
    <property type="entry name" value="Ankyrin repeat"/>
    <property type="match status" value="1"/>
</dbReference>
<dbReference type="InterPro" id="IPR002110">
    <property type="entry name" value="Ankyrin_rpt"/>
</dbReference>
<evidence type="ECO:0000313" key="5">
    <source>
        <dbReference type="Proteomes" id="UP001165122"/>
    </source>
</evidence>
<dbReference type="Proteomes" id="UP001165122">
    <property type="component" value="Unassembled WGS sequence"/>
</dbReference>
<evidence type="ECO:0000256" key="2">
    <source>
        <dbReference type="ARBA" id="ARBA00023043"/>
    </source>
</evidence>
<dbReference type="OrthoDB" id="184751at2759"/>
<dbReference type="AlphaFoldDB" id="A0A9W7E6I2"/>
<accession>A0A9W7E6I2</accession>
<keyword evidence="2 3" id="KW-0040">ANK repeat</keyword>
<keyword evidence="5" id="KW-1185">Reference proteome</keyword>
<dbReference type="Gene3D" id="1.25.40.20">
    <property type="entry name" value="Ankyrin repeat-containing domain"/>
    <property type="match status" value="2"/>
</dbReference>
<sequence>MPTDTPLHKAAHNGDLAAVKNILEEGEIAVDEPGAAERRPLHRAAGGNHIDICKFLIEKGAQVDQTDKSGRTALHWAAISGHKDAADYLISINANLMAATSSKMTPLHGAAEGGRVEIVKLLMEKIGDKKEDMCNMVDDDGKKACDLAVAGQHKQVIKVLKEMGDPNAASVACCIS</sequence>
<keyword evidence="1" id="KW-0677">Repeat</keyword>
<feature type="repeat" description="ANK" evidence="3">
    <location>
        <begin position="2"/>
        <end position="26"/>
    </location>
</feature>
<feature type="repeat" description="ANK" evidence="3">
    <location>
        <begin position="69"/>
        <end position="101"/>
    </location>
</feature>
<gene>
    <name evidence="4" type="ORF">TrLO_g5897</name>
</gene>
<dbReference type="EMBL" id="BRXW01000573">
    <property type="protein sequence ID" value="GMH67383.1"/>
    <property type="molecule type" value="Genomic_DNA"/>
</dbReference>
<dbReference type="PROSITE" id="PS50088">
    <property type="entry name" value="ANK_REPEAT"/>
    <property type="match status" value="4"/>
</dbReference>
<dbReference type="PANTHER" id="PTHR24124">
    <property type="entry name" value="ANKYRIN REPEAT FAMILY A"/>
    <property type="match status" value="1"/>
</dbReference>
<dbReference type="GO" id="GO:0005634">
    <property type="term" value="C:nucleus"/>
    <property type="evidence" value="ECO:0007669"/>
    <property type="project" value="TreeGrafter"/>
</dbReference>
<dbReference type="Pfam" id="PF12796">
    <property type="entry name" value="Ank_2"/>
    <property type="match status" value="2"/>
</dbReference>
<feature type="repeat" description="ANK" evidence="3">
    <location>
        <begin position="36"/>
        <end position="68"/>
    </location>
</feature>
<evidence type="ECO:0000256" key="3">
    <source>
        <dbReference type="PROSITE-ProRule" id="PRU00023"/>
    </source>
</evidence>
<proteinExistence type="predicted"/>
<comment type="caution">
    <text evidence="4">The sequence shown here is derived from an EMBL/GenBank/DDBJ whole genome shotgun (WGS) entry which is preliminary data.</text>
</comment>
<dbReference type="InterPro" id="IPR036770">
    <property type="entry name" value="Ankyrin_rpt-contain_sf"/>
</dbReference>
<protein>
    <submittedName>
        <fullName evidence="4">Uncharacterized protein</fullName>
    </submittedName>
</protein>
<evidence type="ECO:0000313" key="4">
    <source>
        <dbReference type="EMBL" id="GMH67383.1"/>
    </source>
</evidence>
<dbReference type="PROSITE" id="PS50297">
    <property type="entry name" value="ANK_REP_REGION"/>
    <property type="match status" value="4"/>
</dbReference>